<dbReference type="InterPro" id="IPR036388">
    <property type="entry name" value="WH-like_DNA-bd_sf"/>
</dbReference>
<keyword evidence="1" id="KW-0805">Transcription regulation</keyword>
<feature type="domain" description="HTH deoR-type" evidence="4">
    <location>
        <begin position="2"/>
        <end position="61"/>
    </location>
</feature>
<dbReference type="GO" id="GO:0003700">
    <property type="term" value="F:DNA-binding transcription factor activity"/>
    <property type="evidence" value="ECO:0007669"/>
    <property type="project" value="InterPro"/>
</dbReference>
<dbReference type="EMBL" id="JACOPL010000006">
    <property type="protein sequence ID" value="MBC5725337.1"/>
    <property type="molecule type" value="Genomic_DNA"/>
</dbReference>
<keyword evidence="3" id="KW-0804">Transcription</keyword>
<dbReference type="AlphaFoldDB" id="A0A923RVT4"/>
<evidence type="ECO:0000256" key="2">
    <source>
        <dbReference type="ARBA" id="ARBA00023125"/>
    </source>
</evidence>
<dbReference type="PROSITE" id="PS00894">
    <property type="entry name" value="HTH_DEOR_1"/>
    <property type="match status" value="1"/>
</dbReference>
<gene>
    <name evidence="5" type="ORF">H8S45_07680</name>
</gene>
<dbReference type="InterPro" id="IPR018356">
    <property type="entry name" value="Tscrpt_reg_HTH_DeoR_CS"/>
</dbReference>
<dbReference type="PANTHER" id="PTHR34580">
    <property type="match status" value="1"/>
</dbReference>
<dbReference type="InterPro" id="IPR057727">
    <property type="entry name" value="WCX_dom"/>
</dbReference>
<dbReference type="GO" id="GO:0003677">
    <property type="term" value="F:DNA binding"/>
    <property type="evidence" value="ECO:0007669"/>
    <property type="project" value="UniProtKB-KW"/>
</dbReference>
<keyword evidence="2" id="KW-0238">DNA-binding</keyword>
<keyword evidence="6" id="KW-1185">Reference proteome</keyword>
<dbReference type="InterPro" id="IPR051534">
    <property type="entry name" value="CBASS_pafABC_assoc_protein"/>
</dbReference>
<dbReference type="PANTHER" id="PTHR34580:SF1">
    <property type="entry name" value="PROTEIN PAFC"/>
    <property type="match status" value="1"/>
</dbReference>
<dbReference type="InterPro" id="IPR013196">
    <property type="entry name" value="HTH_11"/>
</dbReference>
<dbReference type="InterPro" id="IPR026881">
    <property type="entry name" value="WYL_dom"/>
</dbReference>
<dbReference type="PROSITE" id="PS52050">
    <property type="entry name" value="WYL"/>
    <property type="match status" value="1"/>
</dbReference>
<organism evidence="5 6">
    <name type="scientific">Agathobaculum faecis</name>
    <dbReference type="NCBI Taxonomy" id="2763013"/>
    <lineage>
        <taxon>Bacteria</taxon>
        <taxon>Bacillati</taxon>
        <taxon>Bacillota</taxon>
        <taxon>Clostridia</taxon>
        <taxon>Eubacteriales</taxon>
        <taxon>Butyricicoccaceae</taxon>
        <taxon>Agathobaculum</taxon>
    </lineage>
</organism>
<evidence type="ECO:0000256" key="3">
    <source>
        <dbReference type="ARBA" id="ARBA00023163"/>
    </source>
</evidence>
<dbReference type="Proteomes" id="UP000606499">
    <property type="component" value="Unassembled WGS sequence"/>
</dbReference>
<protein>
    <submittedName>
        <fullName evidence="5">YafY family transcriptional regulator</fullName>
    </submittedName>
</protein>
<dbReference type="Pfam" id="PF08279">
    <property type="entry name" value="HTH_11"/>
    <property type="match status" value="1"/>
</dbReference>
<dbReference type="SUPFAM" id="SSF46785">
    <property type="entry name" value="Winged helix' DNA-binding domain"/>
    <property type="match status" value="1"/>
</dbReference>
<dbReference type="PIRSF" id="PIRSF016838">
    <property type="entry name" value="PafC"/>
    <property type="match status" value="1"/>
</dbReference>
<evidence type="ECO:0000313" key="6">
    <source>
        <dbReference type="Proteomes" id="UP000606499"/>
    </source>
</evidence>
<dbReference type="InterPro" id="IPR036390">
    <property type="entry name" value="WH_DNA-bd_sf"/>
</dbReference>
<accession>A0A923RVT4</accession>
<dbReference type="InterPro" id="IPR028349">
    <property type="entry name" value="PafC-like"/>
</dbReference>
<dbReference type="InterPro" id="IPR001034">
    <property type="entry name" value="DeoR_HTH"/>
</dbReference>
<dbReference type="Pfam" id="PF25583">
    <property type="entry name" value="WCX"/>
    <property type="match status" value="1"/>
</dbReference>
<evidence type="ECO:0000256" key="1">
    <source>
        <dbReference type="ARBA" id="ARBA00023015"/>
    </source>
</evidence>
<reference evidence="5" key="1">
    <citation type="submission" date="2020-08" db="EMBL/GenBank/DDBJ databases">
        <title>Genome public.</title>
        <authorList>
            <person name="Liu C."/>
            <person name="Sun Q."/>
        </authorList>
    </citation>
    <scope>NUCLEOTIDE SEQUENCE</scope>
    <source>
        <strain evidence="5">NSJ-28</strain>
    </source>
</reference>
<dbReference type="Gene3D" id="1.10.10.10">
    <property type="entry name" value="Winged helix-like DNA-binding domain superfamily/Winged helix DNA-binding domain"/>
    <property type="match status" value="1"/>
</dbReference>
<dbReference type="SMART" id="SM00420">
    <property type="entry name" value="HTH_DEOR"/>
    <property type="match status" value="1"/>
</dbReference>
<name>A0A923RVT4_9FIRM</name>
<dbReference type="PROSITE" id="PS51000">
    <property type="entry name" value="HTH_DEOR_2"/>
    <property type="match status" value="1"/>
</dbReference>
<dbReference type="Pfam" id="PF13280">
    <property type="entry name" value="WYL"/>
    <property type="match status" value="1"/>
</dbReference>
<comment type="caution">
    <text evidence="5">The sequence shown here is derived from an EMBL/GenBank/DDBJ whole genome shotgun (WGS) entry which is preliminary data.</text>
</comment>
<proteinExistence type="predicted"/>
<evidence type="ECO:0000259" key="4">
    <source>
        <dbReference type="PROSITE" id="PS51000"/>
    </source>
</evidence>
<dbReference type="RefSeq" id="WP_054326423.1">
    <property type="nucleotide sequence ID" value="NZ_JACOPL010000006.1"/>
</dbReference>
<evidence type="ECO:0000313" key="5">
    <source>
        <dbReference type="EMBL" id="MBC5725337.1"/>
    </source>
</evidence>
<sequence length="320" mass="35543">MQSGRLFEILYILLERGGATIPDLACQLEVSERTIRRDIDALSAAGVPVYAARGRRGGVRLMDGFVLSKSLLSAREQDEILYALQTLRATGAVQDGALLTRLSALFRREAVSWIDADFSDWGDSGERRALFELLKSSILERRVLAFDYYGQNGAAARRTVEPVKLRFKGISWYLQAWCRDRRSFRTFKLSRMERIALLDERFAPHGDPPPLDGNQAVSVPTTRIAVRFSPAVAFRVYDEFERACISPQPDGSLLVRTEWPVGAWGAGYLLSYGSHAEILSPPALRRHIAAEAKKIAALYPNADAPCPVSDATMEPSKPKG</sequence>